<dbReference type="RefSeq" id="WP_118875269.1">
    <property type="nucleotide sequence ID" value="NZ_QWEI01000002.1"/>
</dbReference>
<name>A0A396SA81_9BACL</name>
<evidence type="ECO:0000313" key="1">
    <source>
        <dbReference type="EMBL" id="RHW38234.1"/>
    </source>
</evidence>
<gene>
    <name evidence="1" type="ORF">D1B33_04935</name>
</gene>
<evidence type="ECO:0000313" key="2">
    <source>
        <dbReference type="Proteomes" id="UP000265692"/>
    </source>
</evidence>
<sequence>MTTNGPSQYNGMILLTGYLQRLFVAETIYRKIGETHDEARYERVKSLLDEAYAILPAFEETKNLTKAQINQLQLIAQQTEEFMKSYFKELPYTFKQKLAIVGSSLYAEQHVNAGIIRLGKLFNVEVNKDFHQRIKFYEQRTKMIDYLVATLQQNEEPEEQFTKPIDPWFNDVMKNKEFLLDDFKQVAKLLEFN</sequence>
<dbReference type="EMBL" id="QWEI01000002">
    <property type="protein sequence ID" value="RHW38234.1"/>
    <property type="molecule type" value="Genomic_DNA"/>
</dbReference>
<reference evidence="1 2" key="1">
    <citation type="submission" date="2018-08" db="EMBL/GenBank/DDBJ databases">
        <title>Lysinibacillus sp. YLB-03 draft genome sequence.</title>
        <authorList>
            <person name="Yu L."/>
        </authorList>
    </citation>
    <scope>NUCLEOTIDE SEQUENCE [LARGE SCALE GENOMIC DNA]</scope>
    <source>
        <strain evidence="1 2">YLB-03</strain>
    </source>
</reference>
<accession>A0A396SA81</accession>
<proteinExistence type="predicted"/>
<dbReference type="OrthoDB" id="2453073at2"/>
<protein>
    <submittedName>
        <fullName evidence="1">Uncharacterized protein</fullName>
    </submittedName>
</protein>
<dbReference type="Proteomes" id="UP000265692">
    <property type="component" value="Unassembled WGS sequence"/>
</dbReference>
<dbReference type="AlphaFoldDB" id="A0A396SA81"/>
<comment type="caution">
    <text evidence="1">The sequence shown here is derived from an EMBL/GenBank/DDBJ whole genome shotgun (WGS) entry which is preliminary data.</text>
</comment>
<keyword evidence="2" id="KW-1185">Reference proteome</keyword>
<organism evidence="1 2">
    <name type="scientific">Ureibacillus yapensis</name>
    <dbReference type="NCBI Taxonomy" id="2304605"/>
    <lineage>
        <taxon>Bacteria</taxon>
        <taxon>Bacillati</taxon>
        <taxon>Bacillota</taxon>
        <taxon>Bacilli</taxon>
        <taxon>Bacillales</taxon>
        <taxon>Caryophanaceae</taxon>
        <taxon>Ureibacillus</taxon>
    </lineage>
</organism>